<reference evidence="2 3" key="1">
    <citation type="submission" date="2014-09" db="EMBL/GenBank/DDBJ databases">
        <authorList>
            <person name="Ellenberger Sabrina"/>
        </authorList>
    </citation>
    <scope>NUCLEOTIDE SEQUENCE [LARGE SCALE GENOMIC DNA]</scope>
    <source>
        <strain evidence="2 3">CBS 412.66</strain>
    </source>
</reference>
<dbReference type="STRING" id="35722.A0A0B7NA95"/>
<accession>A0A0B7NA95</accession>
<protein>
    <recommendedName>
        <fullName evidence="1">Reverse transcriptase domain-containing protein</fullName>
    </recommendedName>
</protein>
<dbReference type="OrthoDB" id="5598377at2759"/>
<evidence type="ECO:0000259" key="1">
    <source>
        <dbReference type="Pfam" id="PF00078"/>
    </source>
</evidence>
<dbReference type="AlphaFoldDB" id="A0A0B7NA95"/>
<evidence type="ECO:0000313" key="2">
    <source>
        <dbReference type="EMBL" id="CEP12353.1"/>
    </source>
</evidence>
<dbReference type="EMBL" id="LN727601">
    <property type="protein sequence ID" value="CEP12353.1"/>
    <property type="molecule type" value="Genomic_DNA"/>
</dbReference>
<dbReference type="PANTHER" id="PTHR31635:SF196">
    <property type="entry name" value="REVERSE TRANSCRIPTASE DOMAIN-CONTAINING PROTEIN-RELATED"/>
    <property type="match status" value="1"/>
</dbReference>
<dbReference type="Pfam" id="PF00078">
    <property type="entry name" value="RVT_1"/>
    <property type="match status" value="1"/>
</dbReference>
<name>A0A0B7NA95_9FUNG</name>
<dbReference type="InterPro" id="IPR000477">
    <property type="entry name" value="RT_dom"/>
</dbReference>
<dbReference type="PANTHER" id="PTHR31635">
    <property type="entry name" value="REVERSE TRANSCRIPTASE DOMAIN-CONTAINING PROTEIN-RELATED"/>
    <property type="match status" value="1"/>
</dbReference>
<proteinExistence type="predicted"/>
<gene>
    <name evidence="2" type="primary">PARPA_06288.1 scaffold 21360</name>
</gene>
<organism evidence="2 3">
    <name type="scientific">Parasitella parasitica</name>
    <dbReference type="NCBI Taxonomy" id="35722"/>
    <lineage>
        <taxon>Eukaryota</taxon>
        <taxon>Fungi</taxon>
        <taxon>Fungi incertae sedis</taxon>
        <taxon>Mucoromycota</taxon>
        <taxon>Mucoromycotina</taxon>
        <taxon>Mucoromycetes</taxon>
        <taxon>Mucorales</taxon>
        <taxon>Mucorineae</taxon>
        <taxon>Mucoraceae</taxon>
        <taxon>Parasitella</taxon>
    </lineage>
</organism>
<keyword evidence="3" id="KW-1185">Reference proteome</keyword>
<dbReference type="Proteomes" id="UP000054107">
    <property type="component" value="Unassembled WGS sequence"/>
</dbReference>
<sequence length="306" mass="34645">MCTTPAEMQSTAFDFYGSLYSTDPIDLDYVQQMCNTIPPQDSIATSTHNNLLRPFTVLDLKEEASRLSIHSSPGIDGIPYAILHVVFQHPQAAKLAITIFNEALTLGIFPASWLKTCPQRLSFVPYEPTHMSTTIRFYAWPLHRRFILQTAKLIAAQQSSDCVALLLAYDRIHPEYLRTVMQRFNIPSNFRHSLLTLLFSTQIHINVNGHISESYIIQYRGIRQGDSISPLLFSIAFDPFLRSIHTPIRISSASTSRRKLHVTILYILSTISLPHFNVFSWNTLNLTLLPLLHIAFCPGSQNIGIC</sequence>
<feature type="domain" description="Reverse transcriptase" evidence="1">
    <location>
        <begin position="168"/>
        <end position="246"/>
    </location>
</feature>
<evidence type="ECO:0000313" key="3">
    <source>
        <dbReference type="Proteomes" id="UP000054107"/>
    </source>
</evidence>